<feature type="region of interest" description="Disordered" evidence="1">
    <location>
        <begin position="1146"/>
        <end position="1172"/>
    </location>
</feature>
<feature type="compositionally biased region" description="Basic and acidic residues" evidence="1">
    <location>
        <begin position="1733"/>
        <end position="1750"/>
    </location>
</feature>
<gene>
    <name evidence="2" type="ORF">HS096_06495</name>
</gene>
<dbReference type="EMBL" id="JABTTY010000003">
    <property type="protein sequence ID" value="MBE7525920.1"/>
    <property type="molecule type" value="Genomic_DNA"/>
</dbReference>
<evidence type="ECO:0000313" key="3">
    <source>
        <dbReference type="Proteomes" id="UP000710385"/>
    </source>
</evidence>
<evidence type="ECO:0000313" key="2">
    <source>
        <dbReference type="EMBL" id="MBE7525920.1"/>
    </source>
</evidence>
<accession>A0A928TWZ8</accession>
<feature type="region of interest" description="Disordered" evidence="1">
    <location>
        <begin position="1356"/>
        <end position="1378"/>
    </location>
</feature>
<feature type="region of interest" description="Disordered" evidence="1">
    <location>
        <begin position="695"/>
        <end position="728"/>
    </location>
</feature>
<reference evidence="2" key="1">
    <citation type="submission" date="2020-05" db="EMBL/GenBank/DDBJ databases">
        <title>High-Quality Genomes of Partial-Nitritation/Anammox System by Hierarchical Clustering Based Hybrid Assembly.</title>
        <authorList>
            <person name="Liu L."/>
            <person name="Wang Y."/>
            <person name="Che Y."/>
            <person name="Chen Y."/>
            <person name="Xia Y."/>
            <person name="Luo R."/>
            <person name="Cheng S.H."/>
            <person name="Zheng C."/>
            <person name="Zhang T."/>
        </authorList>
    </citation>
    <scope>NUCLEOTIDE SEQUENCE</scope>
    <source>
        <strain evidence="2">H1_PAT1</strain>
    </source>
</reference>
<name>A0A928TWZ8_UNCKA</name>
<dbReference type="Pfam" id="PF19268">
    <property type="entry name" value="CIS_TMP"/>
    <property type="match status" value="2"/>
</dbReference>
<comment type="caution">
    <text evidence="2">The sequence shown here is derived from an EMBL/GenBank/DDBJ whole genome shotgun (WGS) entry which is preliminary data.</text>
</comment>
<feature type="compositionally biased region" description="Polar residues" evidence="1">
    <location>
        <begin position="1363"/>
        <end position="1377"/>
    </location>
</feature>
<dbReference type="Proteomes" id="UP000710385">
    <property type="component" value="Unassembled WGS sequence"/>
</dbReference>
<feature type="compositionally biased region" description="Basic and acidic residues" evidence="1">
    <location>
        <begin position="953"/>
        <end position="962"/>
    </location>
</feature>
<feature type="region of interest" description="Disordered" evidence="1">
    <location>
        <begin position="316"/>
        <end position="366"/>
    </location>
</feature>
<feature type="compositionally biased region" description="Basic and acidic residues" evidence="1">
    <location>
        <begin position="1509"/>
        <end position="1535"/>
    </location>
</feature>
<dbReference type="InterPro" id="IPR045538">
    <property type="entry name" value="CIS_TMP"/>
</dbReference>
<sequence>MSAGFNTLSIAHRIDEFVFDCSFDSLAQANALEPEMSALLTAKLLPVIDAILDEFDQADTVWRLDQVEIDLGDIASGDFYAELVRRVQEKLRERLRRLQEHHQPSDSVSPGIIPTRRLSKMQTDLEMLQDFLLTGRMPWPADAADRHAHENLLRQILQQQDAREAWITLLRRLTAAQRTVAIGRLVAQFSHRSLESVLTGIAPADAHPLLDFLRIYQQAMSEVDAKAAIQTERIRSAWELLFKMLLESRPLPGNWTILLDQLVKTIVLRHAQESSSVLQSISRIATQYHEEGKISGAFHAAWQTVNSLYLHHPQHGSMERTTSLTHRNGGHDAAQSRAKGITSSVSDTRKAPPETTTSSERMKQAGAVSEELYTRITQALQKAGLIDVGFASMLMGLSPVEQRQRLRSLLQSPAVKPRLPRLPQAVLLDISYWLSPPAALLMERLLAHAGHLCQLPGATGHTTQKHWKQLRWSTALDYLLREADFSDAIDPAGFLRALVHGVHGEAAKSTEAHITLHAWHEALVHREPCNVIAMLLFTLIGEAPEQNKQAEKNAAQSGKSPEENTLQQPLHKRLTTGKAVPGQQDLKTLLQVLASGHPEQLRQLYQDLRNGRYDLTAARLNASELHSLIEKLLHIQSGGAGADQSVFLQAIKAQADQVNDQAAYYRLVLEDLLQEREIDLEAIAALARQPLGKIQDDEEDRSKRAGTEEVKRTGEAEGTEAAEKASPEVIAGSAPYATEQSTEIHTVHTALYLRITAALHKAELIDEHPEAIATKVKPEELRQRLRAVLHGIDMNGWMEKLPQSVRMEIAYLLSPQAALLNEHLLAHADKLQRSTAMRTGDSRRQWEQRLWVASLNYLLTETSSDITPAAYLPALARGVADGADPQAILRAWYETLEQSKAFGIVHTVLQNFFSGTQEKDRARVALRTPVQPGAVTKTGELDDAGLPETTTSPEREKQAGVVHEESYTRIAQALQKAGLIDADFASFLLGLAPAERRQQMCSLLQLPAVKPCLPQLPQAVLLDISYLLSPQAALLNEHLLAHADKLQRSAAMRTGDSRKQWEQRLWEASLNYLLVETKSDIAPADYVQVLARGVTDQAEPRTALRAWYDALEQSKAFGTVHTVLQNFFSGTQEKDRASAALRTPVQPGAVTKTGELDDAGLPETTTSSERMKQAGAVSEELYTRITQALQKAGLIDVGFASMLMGLSPVEQRQRLRSLLQSPAVKPRLPRLPQAVLLDISYWLSPPAALLMERLLAHAGHLCQLPGATGHTTQKHWKQLRWSTALDYLLREADFSDAIDPAGFLRALVHGVHGEAAKSTEAHITLHAWHEALVHREPCNVIAMLLFTLIGEAPEQNKQAEKNAAQSGKSPEENTLQQPLHKRLTTGKAVPGQQDLKTLLQVLASGHPEQLRQLYQDLRNGRYDLTAARLNASELHSLIEKLLHIQSGGAGADQSVFLQAIKAQADQVNDQAAYYRLVLEDLLQEREIDLEAIAALARQPLGKIQDDEEDRSKRAGTEEVKRTGEAEGTEAAEKASPEVIAGSAPYATEQSTEIHTVHTALYLRITAALHKAELIDEHPEAIATKVKPEELRQRLRAVLHGIDMNGWMEKLPQSVRMEIAYLLSPQAALLNEHLLAHADKLQRSTAMRTGDSRRQWEQRLWVVSLNYLLTETSSDITPAAYLPALARGVADEADPQATLRAWYEALEQRKTSAAIRTLLRTIAETLTAPLRMNQENKENPDSSRSMAEAEGKAAAAQKPPLLDWDALLHRAQSADDVREEIYIENAGQVLAAPYLPRLFSMLKLVEDGAFIDRHAAERAVHLLQFMVNEQTRSPEFQLTLNKILCGVTTGIPICREIDISTHEQETIEGLIRGMIQNWKIIGNTSISGLRETFLQRKGRLQLKEDGMWYLTVEPGVFDMLLDSLPWSFSVIKHSWMERAVHVTWR</sequence>
<feature type="region of interest" description="Disordered" evidence="1">
    <location>
        <begin position="547"/>
        <end position="569"/>
    </location>
</feature>
<feature type="region of interest" description="Disordered" evidence="1">
    <location>
        <begin position="1504"/>
        <end position="1537"/>
    </location>
</feature>
<feature type="compositionally biased region" description="Polar residues" evidence="1">
    <location>
        <begin position="554"/>
        <end position="568"/>
    </location>
</feature>
<evidence type="ECO:0000256" key="1">
    <source>
        <dbReference type="SAM" id="MobiDB-lite"/>
    </source>
</evidence>
<feature type="compositionally biased region" description="Basic and acidic residues" evidence="1">
    <location>
        <begin position="700"/>
        <end position="726"/>
    </location>
</feature>
<feature type="region of interest" description="Disordered" evidence="1">
    <location>
        <begin position="934"/>
        <end position="962"/>
    </location>
</feature>
<organism evidence="2 3">
    <name type="scientific">candidate division WWE3 bacterium</name>
    <dbReference type="NCBI Taxonomy" id="2053526"/>
    <lineage>
        <taxon>Bacteria</taxon>
        <taxon>Katanobacteria</taxon>
    </lineage>
</organism>
<proteinExistence type="predicted"/>
<feature type="region of interest" description="Disordered" evidence="1">
    <location>
        <begin position="1728"/>
        <end position="1751"/>
    </location>
</feature>
<protein>
    <submittedName>
        <fullName evidence="2">Uncharacterized protein</fullName>
    </submittedName>
</protein>